<keyword evidence="8" id="KW-1185">Reference proteome</keyword>
<feature type="domain" description="EF-hand" evidence="3">
    <location>
        <begin position="10"/>
        <end position="45"/>
    </location>
</feature>
<gene>
    <name evidence="5" type="ORF">GPM918_LOCUS29217</name>
    <name evidence="4" type="ORF">OVA965_LOCUS16657</name>
    <name evidence="7" type="ORF">SRO942_LOCUS29780</name>
    <name evidence="6" type="ORF">TMI583_LOCUS16667</name>
</gene>
<accession>A0A815EST0</accession>
<dbReference type="GO" id="GO:0005509">
    <property type="term" value="F:calcium ion binding"/>
    <property type="evidence" value="ECO:0007669"/>
    <property type="project" value="InterPro"/>
</dbReference>
<dbReference type="Gene3D" id="1.10.238.10">
    <property type="entry name" value="EF-hand"/>
    <property type="match status" value="1"/>
</dbReference>
<evidence type="ECO:0000259" key="3">
    <source>
        <dbReference type="PROSITE" id="PS50222"/>
    </source>
</evidence>
<dbReference type="SUPFAM" id="SSF47473">
    <property type="entry name" value="EF-hand"/>
    <property type="match status" value="1"/>
</dbReference>
<evidence type="ECO:0000313" key="8">
    <source>
        <dbReference type="Proteomes" id="UP000663829"/>
    </source>
</evidence>
<evidence type="ECO:0000313" key="6">
    <source>
        <dbReference type="EMBL" id="CAF3812663.1"/>
    </source>
</evidence>
<dbReference type="InterPro" id="IPR018247">
    <property type="entry name" value="EF_Hand_1_Ca_BS"/>
</dbReference>
<evidence type="ECO:0000256" key="1">
    <source>
        <dbReference type="ARBA" id="ARBA00022737"/>
    </source>
</evidence>
<dbReference type="Proteomes" id="UP000663829">
    <property type="component" value="Unassembled WGS sequence"/>
</dbReference>
<protein>
    <recommendedName>
        <fullName evidence="3">EF-hand domain-containing protein</fullName>
    </recommendedName>
</protein>
<dbReference type="Proteomes" id="UP000677228">
    <property type="component" value="Unassembled WGS sequence"/>
</dbReference>
<dbReference type="Proteomes" id="UP000682733">
    <property type="component" value="Unassembled WGS sequence"/>
</dbReference>
<dbReference type="InterPro" id="IPR011992">
    <property type="entry name" value="EF-hand-dom_pair"/>
</dbReference>
<dbReference type="PROSITE" id="PS50222">
    <property type="entry name" value="EF_HAND_2"/>
    <property type="match status" value="2"/>
</dbReference>
<evidence type="ECO:0000313" key="4">
    <source>
        <dbReference type="EMBL" id="CAF1044555.1"/>
    </source>
</evidence>
<keyword evidence="1" id="KW-0677">Repeat</keyword>
<dbReference type="Proteomes" id="UP000681722">
    <property type="component" value="Unassembled WGS sequence"/>
</dbReference>
<name>A0A815EST0_9BILA</name>
<evidence type="ECO:0000256" key="2">
    <source>
        <dbReference type="ARBA" id="ARBA00022837"/>
    </source>
</evidence>
<keyword evidence="2" id="KW-0106">Calcium</keyword>
<dbReference type="OrthoDB" id="26525at2759"/>
<evidence type="ECO:0000313" key="5">
    <source>
        <dbReference type="EMBL" id="CAF1315642.1"/>
    </source>
</evidence>
<dbReference type="SMART" id="SM00054">
    <property type="entry name" value="EFh"/>
    <property type="match status" value="2"/>
</dbReference>
<organism evidence="5 8">
    <name type="scientific">Didymodactylos carnosus</name>
    <dbReference type="NCBI Taxonomy" id="1234261"/>
    <lineage>
        <taxon>Eukaryota</taxon>
        <taxon>Metazoa</taxon>
        <taxon>Spiralia</taxon>
        <taxon>Gnathifera</taxon>
        <taxon>Rotifera</taxon>
        <taxon>Eurotatoria</taxon>
        <taxon>Bdelloidea</taxon>
        <taxon>Philodinida</taxon>
        <taxon>Philodinidae</taxon>
        <taxon>Didymodactylos</taxon>
    </lineage>
</organism>
<dbReference type="EMBL" id="CAJNOQ010013163">
    <property type="protein sequence ID" value="CAF1315642.1"/>
    <property type="molecule type" value="Genomic_DNA"/>
</dbReference>
<sequence length="89" mass="10231">MGVSGEVSQSEMLEINRSFREFDQDKNGYITRDEVKECLKKANVRALDAIVDHTLKEMDHSGDGRVSYAEYLKFMTAVYLGEHSDLKRQ</sequence>
<dbReference type="PROSITE" id="PS00018">
    <property type="entry name" value="EF_HAND_1"/>
    <property type="match status" value="2"/>
</dbReference>
<proteinExistence type="predicted"/>
<dbReference type="CDD" id="cd00051">
    <property type="entry name" value="EFh"/>
    <property type="match status" value="1"/>
</dbReference>
<evidence type="ECO:0000313" key="7">
    <source>
        <dbReference type="EMBL" id="CAF4157324.1"/>
    </source>
</evidence>
<dbReference type="FunFam" id="1.10.238.10:FF:000003">
    <property type="entry name" value="Calmodulin A"/>
    <property type="match status" value="1"/>
</dbReference>
<dbReference type="EMBL" id="CAJNOK010007786">
    <property type="protein sequence ID" value="CAF1044555.1"/>
    <property type="molecule type" value="Genomic_DNA"/>
</dbReference>
<feature type="domain" description="EF-hand" evidence="3">
    <location>
        <begin position="46"/>
        <end position="81"/>
    </location>
</feature>
<reference evidence="5" key="1">
    <citation type="submission" date="2021-02" db="EMBL/GenBank/DDBJ databases">
        <authorList>
            <person name="Nowell W R."/>
        </authorList>
    </citation>
    <scope>NUCLEOTIDE SEQUENCE</scope>
</reference>
<dbReference type="AlphaFoldDB" id="A0A815EST0"/>
<comment type="caution">
    <text evidence="5">The sequence shown here is derived from an EMBL/GenBank/DDBJ whole genome shotgun (WGS) entry which is preliminary data.</text>
</comment>
<dbReference type="EMBL" id="CAJOBA010007798">
    <property type="protein sequence ID" value="CAF3812663.1"/>
    <property type="molecule type" value="Genomic_DNA"/>
</dbReference>
<dbReference type="EMBL" id="CAJOBC010045013">
    <property type="protein sequence ID" value="CAF4157324.1"/>
    <property type="molecule type" value="Genomic_DNA"/>
</dbReference>
<dbReference type="InterPro" id="IPR002048">
    <property type="entry name" value="EF_hand_dom"/>
</dbReference>
<dbReference type="Pfam" id="PF13499">
    <property type="entry name" value="EF-hand_7"/>
    <property type="match status" value="1"/>
</dbReference>